<organism evidence="2 3">
    <name type="scientific">Laccaria amethystina LaAM-08-1</name>
    <dbReference type="NCBI Taxonomy" id="1095629"/>
    <lineage>
        <taxon>Eukaryota</taxon>
        <taxon>Fungi</taxon>
        <taxon>Dikarya</taxon>
        <taxon>Basidiomycota</taxon>
        <taxon>Agaricomycotina</taxon>
        <taxon>Agaricomycetes</taxon>
        <taxon>Agaricomycetidae</taxon>
        <taxon>Agaricales</taxon>
        <taxon>Agaricineae</taxon>
        <taxon>Hydnangiaceae</taxon>
        <taxon>Laccaria</taxon>
    </lineage>
</organism>
<dbReference type="STRING" id="1095629.A0A0C9WXM7"/>
<dbReference type="AlphaFoldDB" id="A0A0C9WXM7"/>
<keyword evidence="3" id="KW-1185">Reference proteome</keyword>
<dbReference type="HOGENOM" id="CLU_1375129_0_0_1"/>
<name>A0A0C9WXM7_9AGAR</name>
<evidence type="ECO:0000256" key="1">
    <source>
        <dbReference type="SAM" id="Coils"/>
    </source>
</evidence>
<dbReference type="Proteomes" id="UP000054477">
    <property type="component" value="Unassembled WGS sequence"/>
</dbReference>
<feature type="non-terminal residue" evidence="2">
    <location>
        <position position="199"/>
    </location>
</feature>
<dbReference type="OrthoDB" id="18959at2759"/>
<evidence type="ECO:0000313" key="2">
    <source>
        <dbReference type="EMBL" id="KIK04480.1"/>
    </source>
</evidence>
<reference evidence="2 3" key="1">
    <citation type="submission" date="2014-04" db="EMBL/GenBank/DDBJ databases">
        <authorList>
            <consortium name="DOE Joint Genome Institute"/>
            <person name="Kuo A."/>
            <person name="Kohler A."/>
            <person name="Nagy L.G."/>
            <person name="Floudas D."/>
            <person name="Copeland A."/>
            <person name="Barry K.W."/>
            <person name="Cichocki N."/>
            <person name="Veneault-Fourrey C."/>
            <person name="LaButti K."/>
            <person name="Lindquist E.A."/>
            <person name="Lipzen A."/>
            <person name="Lundell T."/>
            <person name="Morin E."/>
            <person name="Murat C."/>
            <person name="Sun H."/>
            <person name="Tunlid A."/>
            <person name="Henrissat B."/>
            <person name="Grigoriev I.V."/>
            <person name="Hibbett D.S."/>
            <person name="Martin F."/>
            <person name="Nordberg H.P."/>
            <person name="Cantor M.N."/>
            <person name="Hua S.X."/>
        </authorList>
    </citation>
    <scope>NUCLEOTIDE SEQUENCE [LARGE SCALE GENOMIC DNA]</scope>
    <source>
        <strain evidence="2 3">LaAM-08-1</strain>
    </source>
</reference>
<dbReference type="EMBL" id="KN838569">
    <property type="protein sequence ID" value="KIK04480.1"/>
    <property type="molecule type" value="Genomic_DNA"/>
</dbReference>
<accession>A0A0C9WXM7</accession>
<feature type="non-terminal residue" evidence="2">
    <location>
        <position position="1"/>
    </location>
</feature>
<gene>
    <name evidence="2" type="ORF">K443DRAFT_675935</name>
</gene>
<feature type="coiled-coil region" evidence="1">
    <location>
        <begin position="93"/>
        <end position="141"/>
    </location>
</feature>
<evidence type="ECO:0000313" key="3">
    <source>
        <dbReference type="Proteomes" id="UP000054477"/>
    </source>
</evidence>
<keyword evidence="1" id="KW-0175">Coiled coil</keyword>
<protein>
    <submittedName>
        <fullName evidence="2">Uncharacterized protein</fullName>
    </submittedName>
</protein>
<sequence>QEKHLEAAKSLKDKFEGANLQLVTNVVEFNSPNLDSNDGTDSAEEFENRDPAIVAADVAAQTYLEQNAKDKYVKSVVSDIDDAPIPVDQVTEMQTLSDEVAVVKKKVQAVNEQAKSRALEVEKLRMERAEAEKAVKMSQVEEDDSTPHHFSCHNLHESFSASENELHLTYKLSAPPSTPKLITLILIFAPKARQLVTAN</sequence>
<reference evidence="3" key="2">
    <citation type="submission" date="2015-01" db="EMBL/GenBank/DDBJ databases">
        <title>Evolutionary Origins and Diversification of the Mycorrhizal Mutualists.</title>
        <authorList>
            <consortium name="DOE Joint Genome Institute"/>
            <consortium name="Mycorrhizal Genomics Consortium"/>
            <person name="Kohler A."/>
            <person name="Kuo A."/>
            <person name="Nagy L.G."/>
            <person name="Floudas D."/>
            <person name="Copeland A."/>
            <person name="Barry K.W."/>
            <person name="Cichocki N."/>
            <person name="Veneault-Fourrey C."/>
            <person name="LaButti K."/>
            <person name="Lindquist E.A."/>
            <person name="Lipzen A."/>
            <person name="Lundell T."/>
            <person name="Morin E."/>
            <person name="Murat C."/>
            <person name="Riley R."/>
            <person name="Ohm R."/>
            <person name="Sun H."/>
            <person name="Tunlid A."/>
            <person name="Henrissat B."/>
            <person name="Grigoriev I.V."/>
            <person name="Hibbett D.S."/>
            <person name="Martin F."/>
        </authorList>
    </citation>
    <scope>NUCLEOTIDE SEQUENCE [LARGE SCALE GENOMIC DNA]</scope>
    <source>
        <strain evidence="3">LaAM-08-1</strain>
    </source>
</reference>
<proteinExistence type="predicted"/>